<feature type="chain" id="PRO_5020521399" evidence="1">
    <location>
        <begin position="29"/>
        <end position="443"/>
    </location>
</feature>
<dbReference type="GO" id="GO:0016787">
    <property type="term" value="F:hydrolase activity"/>
    <property type="evidence" value="ECO:0007669"/>
    <property type="project" value="UniProtKB-KW"/>
</dbReference>
<dbReference type="OrthoDB" id="9814204at2"/>
<proteinExistence type="predicted"/>
<dbReference type="Gene3D" id="3.40.710.10">
    <property type="entry name" value="DD-peptidase/beta-lactamase superfamily"/>
    <property type="match status" value="1"/>
</dbReference>
<dbReference type="Pfam" id="PF00144">
    <property type="entry name" value="Beta-lactamase"/>
    <property type="match status" value="1"/>
</dbReference>
<dbReference type="InterPro" id="IPR001466">
    <property type="entry name" value="Beta-lactam-related"/>
</dbReference>
<dbReference type="PANTHER" id="PTHR43283:SF7">
    <property type="entry name" value="BETA-LACTAMASE-RELATED DOMAIN-CONTAINING PROTEIN"/>
    <property type="match status" value="1"/>
</dbReference>
<keyword evidence="1" id="KW-0732">Signal</keyword>
<evidence type="ECO:0000259" key="2">
    <source>
        <dbReference type="Pfam" id="PF00144"/>
    </source>
</evidence>
<name>A0A4T0UMK6_9NEIS</name>
<evidence type="ECO:0000313" key="3">
    <source>
        <dbReference type="EMBL" id="TIC79696.1"/>
    </source>
</evidence>
<organism evidence="3 4">
    <name type="scientific">Crenobacter intestini</name>
    <dbReference type="NCBI Taxonomy" id="2563443"/>
    <lineage>
        <taxon>Bacteria</taxon>
        <taxon>Pseudomonadati</taxon>
        <taxon>Pseudomonadota</taxon>
        <taxon>Betaproteobacteria</taxon>
        <taxon>Neisseriales</taxon>
        <taxon>Neisseriaceae</taxon>
        <taxon>Crenobacter</taxon>
    </lineage>
</organism>
<dbReference type="EMBL" id="STGJ01000016">
    <property type="protein sequence ID" value="TIC79696.1"/>
    <property type="molecule type" value="Genomic_DNA"/>
</dbReference>
<feature type="domain" description="Beta-lactamase-related" evidence="2">
    <location>
        <begin position="133"/>
        <end position="416"/>
    </location>
</feature>
<dbReference type="SUPFAM" id="SSF56601">
    <property type="entry name" value="beta-lactamase/transpeptidase-like"/>
    <property type="match status" value="1"/>
</dbReference>
<comment type="caution">
    <text evidence="3">The sequence shown here is derived from an EMBL/GenBank/DDBJ whole genome shotgun (WGS) entry which is preliminary data.</text>
</comment>
<reference evidence="3 4" key="1">
    <citation type="submission" date="2019-04" db="EMBL/GenBank/DDBJ databases">
        <title>Crenobacter sp. nov.</title>
        <authorList>
            <person name="Shi S."/>
        </authorList>
    </citation>
    <scope>NUCLEOTIDE SEQUENCE [LARGE SCALE GENOMIC DNA]</scope>
    <source>
        <strain evidence="3 4">GY 70310</strain>
    </source>
</reference>
<keyword evidence="4" id="KW-1185">Reference proteome</keyword>
<sequence>MQNRPNRPALARLLPGLALLCAALSAQAAAPAFPDAANSDPVKLGWMVGSPPPADKQIRFADGSYYRFPQLRWTVSHFRELMPTVGVSRGVGAPGKLKYALRSDIDALTFTPTGASQPMTWQDSLAANYTDGIVVLHKGRVVYERYFGSLTPTGQHGAMSVTKSFVGTLAALLAAEGKLDPARKVADYVPELAKSGFGDATVRQLMDMTTGIRFSENYADPNAEVWQHANAGNPLPKPAGYQGPQSYYEFLPTIHGEGKHGEAFGYRTANTDALGWVIARASGKTVPQLMSEKIWQKLGAEQDAYMTVDSTGTAFAGGGLNTGLRDLARFGEMLRNNGAYHGQQVVPAAAVADIRTGGDKAAFAKAGYSQLPGWSYRNMWWVSHNPHGAFMARGVHGQALYIDPAAQMVIARYASYPVASNKAIDPTSLPAYHALALHLMGKR</sequence>
<dbReference type="PANTHER" id="PTHR43283">
    <property type="entry name" value="BETA-LACTAMASE-RELATED"/>
    <property type="match status" value="1"/>
</dbReference>
<dbReference type="Proteomes" id="UP000308891">
    <property type="component" value="Unassembled WGS sequence"/>
</dbReference>
<dbReference type="InterPro" id="IPR012338">
    <property type="entry name" value="Beta-lactam/transpept-like"/>
</dbReference>
<evidence type="ECO:0000256" key="1">
    <source>
        <dbReference type="SAM" id="SignalP"/>
    </source>
</evidence>
<accession>A0A4T0UMK6</accession>
<gene>
    <name evidence="3" type="ORF">E5K04_13215</name>
</gene>
<dbReference type="AlphaFoldDB" id="A0A4T0UMK6"/>
<dbReference type="RefSeq" id="WP_136554883.1">
    <property type="nucleotide sequence ID" value="NZ_STGJ01000016.1"/>
</dbReference>
<keyword evidence="3" id="KW-0378">Hydrolase</keyword>
<dbReference type="InterPro" id="IPR050789">
    <property type="entry name" value="Diverse_Enzym_Activities"/>
</dbReference>
<feature type="signal peptide" evidence="1">
    <location>
        <begin position="1"/>
        <end position="28"/>
    </location>
</feature>
<protein>
    <submittedName>
        <fullName evidence="3">Serine hydrolase</fullName>
    </submittedName>
</protein>
<evidence type="ECO:0000313" key="4">
    <source>
        <dbReference type="Proteomes" id="UP000308891"/>
    </source>
</evidence>